<evidence type="ECO:0000259" key="1">
    <source>
        <dbReference type="SMART" id="SM01321"/>
    </source>
</evidence>
<gene>
    <name evidence="2" type="ORF">A3F29_04640</name>
</gene>
<sequence length="213" mass="25660">MRKETLKSDKIYHIYNKSIAGYKIFNNNSSKRFLMILNHYNEDSVMKLSRFIRNADNFKETDLLIPEDSHIVKYLAYNIMPTHYHISVKILKENLAYQYLNNIGNAFTRYFNLKYKRKGPLWQSSFQSVRVKTSEQMLHLSRYIHLNPTTAGLVKKPEDWHFSSYKKYISNNYYLKNIMNEITINDCKRYKTFCENQIDYQRSLKKNTKLFID</sequence>
<name>A0A1F7HJ75_9BACT</name>
<dbReference type="PANTHER" id="PTHR34322">
    <property type="entry name" value="TRANSPOSASE, Y1_TNP DOMAIN-CONTAINING"/>
    <property type="match status" value="1"/>
</dbReference>
<feature type="domain" description="Transposase IS200-like" evidence="1">
    <location>
        <begin position="7"/>
        <end position="147"/>
    </location>
</feature>
<dbReference type="GO" id="GO:0004803">
    <property type="term" value="F:transposase activity"/>
    <property type="evidence" value="ECO:0007669"/>
    <property type="project" value="InterPro"/>
</dbReference>
<dbReference type="EMBL" id="MFZV01000014">
    <property type="protein sequence ID" value="OGK31269.1"/>
    <property type="molecule type" value="Genomic_DNA"/>
</dbReference>
<dbReference type="GO" id="GO:0006313">
    <property type="term" value="P:DNA transposition"/>
    <property type="evidence" value="ECO:0007669"/>
    <property type="project" value="InterPro"/>
</dbReference>
<dbReference type="Pfam" id="PF01797">
    <property type="entry name" value="Y1_Tnp"/>
    <property type="match status" value="1"/>
</dbReference>
<dbReference type="SUPFAM" id="SSF143422">
    <property type="entry name" value="Transposase IS200-like"/>
    <property type="match status" value="1"/>
</dbReference>
<protein>
    <recommendedName>
        <fullName evidence="1">Transposase IS200-like domain-containing protein</fullName>
    </recommendedName>
</protein>
<reference evidence="2 3" key="1">
    <citation type="journal article" date="2016" name="Nat. Commun.">
        <title>Thousands of microbial genomes shed light on interconnected biogeochemical processes in an aquifer system.</title>
        <authorList>
            <person name="Anantharaman K."/>
            <person name="Brown C.T."/>
            <person name="Hug L.A."/>
            <person name="Sharon I."/>
            <person name="Castelle C.J."/>
            <person name="Probst A.J."/>
            <person name="Thomas B.C."/>
            <person name="Singh A."/>
            <person name="Wilkins M.J."/>
            <person name="Karaoz U."/>
            <person name="Brodie E.L."/>
            <person name="Williams K.H."/>
            <person name="Hubbard S.S."/>
            <person name="Banfield J.F."/>
        </authorList>
    </citation>
    <scope>NUCLEOTIDE SEQUENCE [LARGE SCALE GENOMIC DNA]</scope>
</reference>
<dbReference type="Proteomes" id="UP000177199">
    <property type="component" value="Unassembled WGS sequence"/>
</dbReference>
<evidence type="ECO:0000313" key="3">
    <source>
        <dbReference type="Proteomes" id="UP000177199"/>
    </source>
</evidence>
<comment type="caution">
    <text evidence="2">The sequence shown here is derived from an EMBL/GenBank/DDBJ whole genome shotgun (WGS) entry which is preliminary data.</text>
</comment>
<organism evidence="2 3">
    <name type="scientific">Candidatus Roizmanbacteria bacterium RIFCSPHIGHO2_12_FULL_33_9</name>
    <dbReference type="NCBI Taxonomy" id="1802045"/>
    <lineage>
        <taxon>Bacteria</taxon>
        <taxon>Candidatus Roizmaniibacteriota</taxon>
    </lineage>
</organism>
<dbReference type="GO" id="GO:0003677">
    <property type="term" value="F:DNA binding"/>
    <property type="evidence" value="ECO:0007669"/>
    <property type="project" value="InterPro"/>
</dbReference>
<dbReference type="AlphaFoldDB" id="A0A1F7HJ75"/>
<dbReference type="InterPro" id="IPR036515">
    <property type="entry name" value="Transposase_17_sf"/>
</dbReference>
<dbReference type="PANTHER" id="PTHR34322:SF2">
    <property type="entry name" value="TRANSPOSASE IS200-LIKE DOMAIN-CONTAINING PROTEIN"/>
    <property type="match status" value="1"/>
</dbReference>
<evidence type="ECO:0000313" key="2">
    <source>
        <dbReference type="EMBL" id="OGK31269.1"/>
    </source>
</evidence>
<dbReference type="Gene3D" id="3.30.70.1290">
    <property type="entry name" value="Transposase IS200-like"/>
    <property type="match status" value="1"/>
</dbReference>
<dbReference type="InterPro" id="IPR002686">
    <property type="entry name" value="Transposase_17"/>
</dbReference>
<dbReference type="SMART" id="SM01321">
    <property type="entry name" value="Y1_Tnp"/>
    <property type="match status" value="1"/>
</dbReference>
<proteinExistence type="predicted"/>
<accession>A0A1F7HJ75</accession>